<proteinExistence type="predicted"/>
<gene>
    <name evidence="1" type="ORF">HPB50_014907</name>
</gene>
<evidence type="ECO:0000313" key="2">
    <source>
        <dbReference type="Proteomes" id="UP000821845"/>
    </source>
</evidence>
<reference evidence="1" key="1">
    <citation type="submission" date="2020-05" db="EMBL/GenBank/DDBJ databases">
        <title>Large-scale comparative analyses of tick genomes elucidate their genetic diversity and vector capacities.</title>
        <authorList>
            <person name="Jia N."/>
            <person name="Wang J."/>
            <person name="Shi W."/>
            <person name="Du L."/>
            <person name="Sun Y."/>
            <person name="Zhan W."/>
            <person name="Jiang J."/>
            <person name="Wang Q."/>
            <person name="Zhang B."/>
            <person name="Ji P."/>
            <person name="Sakyi L.B."/>
            <person name="Cui X."/>
            <person name="Yuan T."/>
            <person name="Jiang B."/>
            <person name="Yang W."/>
            <person name="Lam T.T.-Y."/>
            <person name="Chang Q."/>
            <person name="Ding S."/>
            <person name="Wang X."/>
            <person name="Zhu J."/>
            <person name="Ruan X."/>
            <person name="Zhao L."/>
            <person name="Wei J."/>
            <person name="Que T."/>
            <person name="Du C."/>
            <person name="Cheng J."/>
            <person name="Dai P."/>
            <person name="Han X."/>
            <person name="Huang E."/>
            <person name="Gao Y."/>
            <person name="Liu J."/>
            <person name="Shao H."/>
            <person name="Ye R."/>
            <person name="Li L."/>
            <person name="Wei W."/>
            <person name="Wang X."/>
            <person name="Wang C."/>
            <person name="Yang T."/>
            <person name="Huo Q."/>
            <person name="Li W."/>
            <person name="Guo W."/>
            <person name="Chen H."/>
            <person name="Zhou L."/>
            <person name="Ni X."/>
            <person name="Tian J."/>
            <person name="Zhou Y."/>
            <person name="Sheng Y."/>
            <person name="Liu T."/>
            <person name="Pan Y."/>
            <person name="Xia L."/>
            <person name="Li J."/>
            <person name="Zhao F."/>
            <person name="Cao W."/>
        </authorList>
    </citation>
    <scope>NUCLEOTIDE SEQUENCE</scope>
    <source>
        <strain evidence="1">Hyas-2018</strain>
    </source>
</reference>
<evidence type="ECO:0000313" key="1">
    <source>
        <dbReference type="EMBL" id="KAH6928348.1"/>
    </source>
</evidence>
<accession>A0ACB7S0E8</accession>
<name>A0ACB7S0E8_HYAAI</name>
<organism evidence="1 2">
    <name type="scientific">Hyalomma asiaticum</name>
    <name type="common">Tick</name>
    <dbReference type="NCBI Taxonomy" id="266040"/>
    <lineage>
        <taxon>Eukaryota</taxon>
        <taxon>Metazoa</taxon>
        <taxon>Ecdysozoa</taxon>
        <taxon>Arthropoda</taxon>
        <taxon>Chelicerata</taxon>
        <taxon>Arachnida</taxon>
        <taxon>Acari</taxon>
        <taxon>Parasitiformes</taxon>
        <taxon>Ixodida</taxon>
        <taxon>Ixodoidea</taxon>
        <taxon>Ixodidae</taxon>
        <taxon>Hyalomminae</taxon>
        <taxon>Hyalomma</taxon>
    </lineage>
</organism>
<dbReference type="EMBL" id="CM023486">
    <property type="protein sequence ID" value="KAH6928348.1"/>
    <property type="molecule type" value="Genomic_DNA"/>
</dbReference>
<sequence length="306" mass="34192">MSLNRCLFFTQLLGFYYGLLCGDAALSCTLPLQHDDALDGVSVVDPISPVVAEPDTPRSLSDGLPRVPPMTDVIYSKPFIVNTWSTTSAPDAIKDFAADPRISGQNSGNAGMSLNRCLFFTQWDTMQILRRVFDCLVVACICVAGLSLLPLLLVSLRARQWFFVRIMAMAGRLWRDVFEATRREAIAALDEAESSDPELRADGAIRVLEIGAGSGANFAFLRRKVKYWNVDPNTEFQNFFLETVKKYPKVEMERWVVGYGEDMRDVPNNHFDAVIVTHLLCSVNSAEKVLQECRRVLVKVTAFAHT</sequence>
<dbReference type="Proteomes" id="UP000821845">
    <property type="component" value="Chromosome 6"/>
</dbReference>
<protein>
    <submittedName>
        <fullName evidence="1">Uncharacterized protein</fullName>
    </submittedName>
</protein>
<comment type="caution">
    <text evidence="1">The sequence shown here is derived from an EMBL/GenBank/DDBJ whole genome shotgun (WGS) entry which is preliminary data.</text>
</comment>
<keyword evidence="2" id="KW-1185">Reference proteome</keyword>